<proteinExistence type="predicted"/>
<keyword evidence="1" id="KW-0732">Signal</keyword>
<gene>
    <name evidence="2" type="ORF">CIK00_03060</name>
</gene>
<name>A0A2N4UW59_9GAMM</name>
<feature type="chain" id="PRO_5014768976" evidence="1">
    <location>
        <begin position="26"/>
        <end position="122"/>
    </location>
</feature>
<dbReference type="Proteomes" id="UP000234420">
    <property type="component" value="Unassembled WGS sequence"/>
</dbReference>
<dbReference type="AlphaFoldDB" id="A0A2N4UW59"/>
<dbReference type="RefSeq" id="WP_101767464.1">
    <property type="nucleotide sequence ID" value="NZ_BPPU01000003.1"/>
</dbReference>
<organism evidence="2 3">
    <name type="scientific">Photobacterium carnosum</name>
    <dbReference type="NCBI Taxonomy" id="2023717"/>
    <lineage>
        <taxon>Bacteria</taxon>
        <taxon>Pseudomonadati</taxon>
        <taxon>Pseudomonadota</taxon>
        <taxon>Gammaproteobacteria</taxon>
        <taxon>Vibrionales</taxon>
        <taxon>Vibrionaceae</taxon>
        <taxon>Photobacterium</taxon>
    </lineage>
</organism>
<feature type="signal peptide" evidence="1">
    <location>
        <begin position="1"/>
        <end position="25"/>
    </location>
</feature>
<sequence>MRNKYKIVSGLLLMWASFNATTALAENEVPEWAINPPQGTASYCTDILYMGKEKGILVAKTFASNMLNNHELGHYVEGAEGIHSSSYHQDILTAKVGLQKSTKIIKQYINDNNLCVLVAHDA</sequence>
<protein>
    <submittedName>
        <fullName evidence="2">Uncharacterized protein</fullName>
    </submittedName>
</protein>
<dbReference type="EMBL" id="NPIB01000002">
    <property type="protein sequence ID" value="PLC59261.1"/>
    <property type="molecule type" value="Genomic_DNA"/>
</dbReference>
<evidence type="ECO:0000313" key="2">
    <source>
        <dbReference type="EMBL" id="PLC59261.1"/>
    </source>
</evidence>
<evidence type="ECO:0000256" key="1">
    <source>
        <dbReference type="SAM" id="SignalP"/>
    </source>
</evidence>
<dbReference type="GeneID" id="69965904"/>
<comment type="caution">
    <text evidence="2">The sequence shown here is derived from an EMBL/GenBank/DDBJ whole genome shotgun (WGS) entry which is preliminary data.</text>
</comment>
<keyword evidence="3" id="KW-1185">Reference proteome</keyword>
<evidence type="ECO:0000313" key="3">
    <source>
        <dbReference type="Proteomes" id="UP000234420"/>
    </source>
</evidence>
<accession>A0A2N4UW59</accession>
<reference evidence="2 3" key="1">
    <citation type="journal article" date="2018" name="Syst. Appl. Microbiol.">
        <title>Photobacterium carnosum sp. nov., isolated from spoiled modified atmosphere packaged poultry meat.</title>
        <authorList>
            <person name="Hilgarth M."/>
            <person name="Fuertes S."/>
            <person name="Ehrmann M."/>
            <person name="Vogel R.F."/>
        </authorList>
    </citation>
    <scope>NUCLEOTIDE SEQUENCE [LARGE SCALE GENOMIC DNA]</scope>
    <source>
        <strain evidence="2 3">TMW 2.2021</strain>
    </source>
</reference>